<dbReference type="AlphaFoldDB" id="A7N2S2"/>
<evidence type="ECO:0000313" key="2">
    <source>
        <dbReference type="Proteomes" id="UP000008152"/>
    </source>
</evidence>
<organism evidence="1 2">
    <name type="scientific">Vibrio campbellii (strain ATCC BAA-1116)</name>
    <dbReference type="NCBI Taxonomy" id="2902295"/>
    <lineage>
        <taxon>Bacteria</taxon>
        <taxon>Pseudomonadati</taxon>
        <taxon>Pseudomonadota</taxon>
        <taxon>Gammaproteobacteria</taxon>
        <taxon>Vibrionales</taxon>
        <taxon>Vibrionaceae</taxon>
        <taxon>Vibrio</taxon>
    </lineage>
</organism>
<dbReference type="KEGG" id="vha:VIBHAR_06150"/>
<dbReference type="PATRIC" id="fig|338187.36.peg.5013"/>
<accession>A7N2S2</accession>
<dbReference type="Proteomes" id="UP000008152">
    <property type="component" value="Chromosome II"/>
</dbReference>
<evidence type="ECO:0000313" key="1">
    <source>
        <dbReference type="EMBL" id="ABU74043.1"/>
    </source>
</evidence>
<dbReference type="EMBL" id="CP000790">
    <property type="protein sequence ID" value="ABU74043.1"/>
    <property type="molecule type" value="Genomic_DNA"/>
</dbReference>
<reference evidence="1 2" key="1">
    <citation type="submission" date="2007-08" db="EMBL/GenBank/DDBJ databases">
        <authorList>
            <consortium name="The Vibrio harveyi Genome Sequencing Project"/>
            <person name="Bassler B."/>
            <person name="Clifton S.W."/>
            <person name="Fulton L."/>
            <person name="Delehaunty K."/>
            <person name="Fronick C."/>
            <person name="Harrison M."/>
            <person name="Markivic C."/>
            <person name="Fulton R."/>
            <person name="Tin-Wollam A.-M."/>
            <person name="Shah N."/>
            <person name="Pepin K."/>
            <person name="Nash W."/>
            <person name="Thiruvilangam P."/>
            <person name="Bhonagiri V."/>
            <person name="Waters C."/>
            <person name="Tu K.C."/>
            <person name="Irgon J."/>
            <person name="Wilson R.K."/>
        </authorList>
    </citation>
    <scope>NUCLEOTIDE SEQUENCE [LARGE SCALE GENOMIC DNA]</scope>
    <source>
        <strain evidence="2">ATCC BAA-1116 / BB120</strain>
    </source>
</reference>
<proteinExistence type="predicted"/>
<name>A7N2S2_VIBC1</name>
<protein>
    <submittedName>
        <fullName evidence="1">Uncharacterized protein</fullName>
    </submittedName>
</protein>
<gene>
    <name evidence="1" type="ordered locus">VIBHAR_06150</name>
</gene>
<sequence>MNTNNLTIYNNLTGRLVEYAQQSIVAINTLTFIQS</sequence>